<dbReference type="Pfam" id="PF00440">
    <property type="entry name" value="TetR_N"/>
    <property type="match status" value="1"/>
</dbReference>
<reference evidence="4 5" key="1">
    <citation type="submission" date="2021-12" db="EMBL/GenBank/DDBJ databases">
        <title>Genome sequencing of bacteria with rrn-lacking chromosome and rrn-plasmid.</title>
        <authorList>
            <person name="Anda M."/>
            <person name="Iwasaki W."/>
        </authorList>
    </citation>
    <scope>NUCLEOTIDE SEQUENCE [LARGE SCALE GENOMIC DNA]</scope>
    <source>
        <strain evidence="4 5">NBRC 101262</strain>
    </source>
</reference>
<accession>A0ABM7VA75</accession>
<evidence type="ECO:0000256" key="1">
    <source>
        <dbReference type="ARBA" id="ARBA00023125"/>
    </source>
</evidence>
<dbReference type="PANTHER" id="PTHR43479">
    <property type="entry name" value="ACREF/ENVCD OPERON REPRESSOR-RELATED"/>
    <property type="match status" value="1"/>
</dbReference>
<dbReference type="Pfam" id="PF16295">
    <property type="entry name" value="TetR_C_10"/>
    <property type="match status" value="1"/>
</dbReference>
<sequence>MKPKDEQKRQAIFRATLALAGEMGIAGIKMSAIAKRANIGSGTLYVYFQSKEELLNTLYAELKAQSSMSILEDISGLPVKMKLFELWKSSLRYRLEHQDEVVFMEQFAFSPFASEASKKISQQFSDFLFGVLDEGKTQMIIKNTSNDILVALLSGFVRDLALTCDRTGIVVNDQLLQASFGICWDALKS</sequence>
<dbReference type="RefSeq" id="WP_338397369.1">
    <property type="nucleotide sequence ID" value="NZ_AP025292.1"/>
</dbReference>
<feature type="DNA-binding region" description="H-T-H motif" evidence="2">
    <location>
        <begin position="29"/>
        <end position="48"/>
    </location>
</feature>
<name>A0ABM7VA75_9BACT</name>
<gene>
    <name evidence="4" type="ORF">PEPS_00990</name>
</gene>
<evidence type="ECO:0000256" key="2">
    <source>
        <dbReference type="PROSITE-ProRule" id="PRU00335"/>
    </source>
</evidence>
<dbReference type="PROSITE" id="PS50977">
    <property type="entry name" value="HTH_TETR_2"/>
    <property type="match status" value="1"/>
</dbReference>
<dbReference type="InterPro" id="IPR009057">
    <property type="entry name" value="Homeodomain-like_sf"/>
</dbReference>
<dbReference type="EMBL" id="AP025292">
    <property type="protein sequence ID" value="BDC97818.1"/>
    <property type="molecule type" value="Genomic_DNA"/>
</dbReference>
<feature type="domain" description="HTH tetR-type" evidence="3">
    <location>
        <begin position="6"/>
        <end position="66"/>
    </location>
</feature>
<keyword evidence="1 2" id="KW-0238">DNA-binding</keyword>
<evidence type="ECO:0000313" key="4">
    <source>
        <dbReference type="EMBL" id="BDC97818.1"/>
    </source>
</evidence>
<keyword evidence="5" id="KW-1185">Reference proteome</keyword>
<dbReference type="Proteomes" id="UP001354989">
    <property type="component" value="Chromosome"/>
</dbReference>
<dbReference type="SUPFAM" id="SSF46689">
    <property type="entry name" value="Homeodomain-like"/>
    <property type="match status" value="1"/>
</dbReference>
<dbReference type="InterPro" id="IPR032551">
    <property type="entry name" value="BscR_C"/>
</dbReference>
<evidence type="ECO:0000313" key="5">
    <source>
        <dbReference type="Proteomes" id="UP001354989"/>
    </source>
</evidence>
<proteinExistence type="predicted"/>
<dbReference type="InterPro" id="IPR050624">
    <property type="entry name" value="HTH-type_Tx_Regulator"/>
</dbReference>
<protein>
    <submittedName>
        <fullName evidence="4">TetR family transcriptional regulator</fullName>
    </submittedName>
</protein>
<dbReference type="PRINTS" id="PR00455">
    <property type="entry name" value="HTHTETR"/>
</dbReference>
<dbReference type="InterPro" id="IPR001647">
    <property type="entry name" value="HTH_TetR"/>
</dbReference>
<dbReference type="PANTHER" id="PTHR43479:SF11">
    <property type="entry name" value="ACREF_ENVCD OPERON REPRESSOR-RELATED"/>
    <property type="match status" value="1"/>
</dbReference>
<organism evidence="4 5">
    <name type="scientific">Persicobacter psychrovividus</name>
    <dbReference type="NCBI Taxonomy" id="387638"/>
    <lineage>
        <taxon>Bacteria</taxon>
        <taxon>Pseudomonadati</taxon>
        <taxon>Bacteroidota</taxon>
        <taxon>Cytophagia</taxon>
        <taxon>Cytophagales</taxon>
        <taxon>Persicobacteraceae</taxon>
        <taxon>Persicobacter</taxon>
    </lineage>
</organism>
<evidence type="ECO:0000259" key="3">
    <source>
        <dbReference type="PROSITE" id="PS50977"/>
    </source>
</evidence>
<dbReference type="Gene3D" id="1.10.357.10">
    <property type="entry name" value="Tetracycline Repressor, domain 2"/>
    <property type="match status" value="1"/>
</dbReference>